<gene>
    <name evidence="2" type="ORF">KFS80_23000</name>
</gene>
<evidence type="ECO:0000313" key="2">
    <source>
        <dbReference type="EMBL" id="MBS4081163.1"/>
    </source>
</evidence>
<dbReference type="EMBL" id="JAGYHF010000013">
    <property type="protein sequence ID" value="MBS4081163.1"/>
    <property type="molecule type" value="Genomic_DNA"/>
</dbReference>
<dbReference type="RefSeq" id="WP_212546037.1">
    <property type="nucleotide sequence ID" value="NZ_JAGYHF010000013.1"/>
</dbReference>
<dbReference type="Proteomes" id="UP000676035">
    <property type="component" value="Unassembled WGS sequence"/>
</dbReference>
<accession>A0ABS5N3K4</accession>
<organism evidence="2 3">
    <name type="scientific">Pseudomonas rustica</name>
    <dbReference type="NCBI Taxonomy" id="2827099"/>
    <lineage>
        <taxon>Bacteria</taxon>
        <taxon>Pseudomonadati</taxon>
        <taxon>Pseudomonadota</taxon>
        <taxon>Gammaproteobacteria</taxon>
        <taxon>Pseudomonadales</taxon>
        <taxon>Pseudomonadaceae</taxon>
        <taxon>Pseudomonas</taxon>
    </lineage>
</organism>
<evidence type="ECO:0000313" key="3">
    <source>
        <dbReference type="Proteomes" id="UP000676035"/>
    </source>
</evidence>
<dbReference type="Pfam" id="PF13302">
    <property type="entry name" value="Acetyltransf_3"/>
    <property type="match status" value="1"/>
</dbReference>
<dbReference type="PROSITE" id="PS51186">
    <property type="entry name" value="GNAT"/>
    <property type="match status" value="1"/>
</dbReference>
<dbReference type="SUPFAM" id="SSF55729">
    <property type="entry name" value="Acyl-CoA N-acyltransferases (Nat)"/>
    <property type="match status" value="1"/>
</dbReference>
<dbReference type="PANTHER" id="PTHR43610:SF1">
    <property type="entry name" value="N-ACETYLTRANSFERASE DOMAIN-CONTAINING PROTEIN"/>
    <property type="match status" value="1"/>
</dbReference>
<comment type="caution">
    <text evidence="2">The sequence shown here is derived from an EMBL/GenBank/DDBJ whole genome shotgun (WGS) entry which is preliminary data.</text>
</comment>
<protein>
    <submittedName>
        <fullName evidence="2">GNAT family N-acetyltransferase</fullName>
    </submittedName>
</protein>
<keyword evidence="3" id="KW-1185">Reference proteome</keyword>
<dbReference type="Gene3D" id="3.40.630.30">
    <property type="match status" value="1"/>
</dbReference>
<proteinExistence type="predicted"/>
<evidence type="ECO:0000259" key="1">
    <source>
        <dbReference type="PROSITE" id="PS51186"/>
    </source>
</evidence>
<reference evidence="2 3" key="1">
    <citation type="submission" date="2021-04" db="EMBL/GenBank/DDBJ databases">
        <title>Pseudomonas rustica sp. nov. isolated from raw milk.</title>
        <authorList>
            <person name="Fiedler G."/>
            <person name="Gieschler S."/>
            <person name="Kabisch J."/>
            <person name="Grimmler C."/>
            <person name="Brinks E."/>
            <person name="Wagner N."/>
            <person name="Hetzer B."/>
            <person name="Franz C.M.A.P."/>
            <person name="Boehnlein C."/>
        </authorList>
    </citation>
    <scope>NUCLEOTIDE SEQUENCE [LARGE SCALE GENOMIC DNA]</scope>
    <source>
        <strain evidence="2 3">MBT-4</strain>
    </source>
</reference>
<sequence>MRDFDNQPDLSGNTLQLRPLADSDFEGMLLAASDPLIWAGHPATDRYQRQVFAPYFAARLASGKALAVIEIASGQIVGMSSYYSPPDQPDAIAIGYTFLTRAKWGGPANRELKRLMLQHAFKAYDTVYFHVAPNNLRSQNAMLKLGATHLYDAELDLSGVPAMCKCYGLSRAQWG</sequence>
<name>A0ABS5N3K4_9PSED</name>
<dbReference type="PANTHER" id="PTHR43610">
    <property type="entry name" value="BLL6696 PROTEIN"/>
    <property type="match status" value="1"/>
</dbReference>
<feature type="domain" description="N-acetyltransferase" evidence="1">
    <location>
        <begin position="15"/>
        <end position="167"/>
    </location>
</feature>
<dbReference type="InterPro" id="IPR000182">
    <property type="entry name" value="GNAT_dom"/>
</dbReference>
<dbReference type="InterPro" id="IPR016181">
    <property type="entry name" value="Acyl_CoA_acyltransferase"/>
</dbReference>